<gene>
    <name evidence="2" type="ORF">PLXY2_LOCUS9363</name>
</gene>
<comment type="caution">
    <text evidence="2">The sequence shown here is derived from an EMBL/GenBank/DDBJ whole genome shotgun (WGS) entry which is preliminary data.</text>
</comment>
<reference evidence="2" key="1">
    <citation type="submission" date="2020-11" db="EMBL/GenBank/DDBJ databases">
        <authorList>
            <person name="Whiteford S."/>
        </authorList>
    </citation>
    <scope>NUCLEOTIDE SEQUENCE</scope>
</reference>
<sequence>MSNSKSLSSGELKTSNSQIKLGKPSVVVVAGRRDAWPTFVDVERYLIGDRHRFIIGRQHYSDHRQALITHEHWITLQARFLGSGSEPNQSTASASSLTPVIGYPLSTNH</sequence>
<dbReference type="Proteomes" id="UP000653454">
    <property type="component" value="Unassembled WGS sequence"/>
</dbReference>
<keyword evidence="3" id="KW-1185">Reference proteome</keyword>
<feature type="compositionally biased region" description="Polar residues" evidence="1">
    <location>
        <begin position="85"/>
        <end position="98"/>
    </location>
</feature>
<accession>A0A8S4FP58</accession>
<feature type="region of interest" description="Disordered" evidence="1">
    <location>
        <begin position="83"/>
        <end position="109"/>
    </location>
</feature>
<evidence type="ECO:0000313" key="2">
    <source>
        <dbReference type="EMBL" id="CAG9128864.1"/>
    </source>
</evidence>
<organism evidence="2 3">
    <name type="scientific">Plutella xylostella</name>
    <name type="common">Diamondback moth</name>
    <name type="synonym">Plutella maculipennis</name>
    <dbReference type="NCBI Taxonomy" id="51655"/>
    <lineage>
        <taxon>Eukaryota</taxon>
        <taxon>Metazoa</taxon>
        <taxon>Ecdysozoa</taxon>
        <taxon>Arthropoda</taxon>
        <taxon>Hexapoda</taxon>
        <taxon>Insecta</taxon>
        <taxon>Pterygota</taxon>
        <taxon>Neoptera</taxon>
        <taxon>Endopterygota</taxon>
        <taxon>Lepidoptera</taxon>
        <taxon>Glossata</taxon>
        <taxon>Ditrysia</taxon>
        <taxon>Yponomeutoidea</taxon>
        <taxon>Plutellidae</taxon>
        <taxon>Plutella</taxon>
    </lineage>
</organism>
<name>A0A8S4FP58_PLUXY</name>
<evidence type="ECO:0000313" key="3">
    <source>
        <dbReference type="Proteomes" id="UP000653454"/>
    </source>
</evidence>
<proteinExistence type="predicted"/>
<protein>
    <submittedName>
        <fullName evidence="2">(diamondback moth) hypothetical protein</fullName>
    </submittedName>
</protein>
<dbReference type="AlphaFoldDB" id="A0A8S4FP58"/>
<evidence type="ECO:0000256" key="1">
    <source>
        <dbReference type="SAM" id="MobiDB-lite"/>
    </source>
</evidence>
<dbReference type="EMBL" id="CAJHNJ030000036">
    <property type="protein sequence ID" value="CAG9128864.1"/>
    <property type="molecule type" value="Genomic_DNA"/>
</dbReference>